<dbReference type="NCBIfam" id="NF012211">
    <property type="entry name" value="tand_rpt_95"/>
    <property type="match status" value="6"/>
</dbReference>
<feature type="region of interest" description="Disordered" evidence="2">
    <location>
        <begin position="1"/>
        <end position="40"/>
    </location>
</feature>
<dbReference type="InterPro" id="IPR032812">
    <property type="entry name" value="SbsA_Ig"/>
</dbReference>
<dbReference type="Gene3D" id="2.60.40.3440">
    <property type="match status" value="6"/>
</dbReference>
<dbReference type="EMBL" id="FNCE01000008">
    <property type="protein sequence ID" value="SDG29181.1"/>
    <property type="molecule type" value="Genomic_DNA"/>
</dbReference>
<evidence type="ECO:0000313" key="5">
    <source>
        <dbReference type="Proteomes" id="UP000199415"/>
    </source>
</evidence>
<proteinExistence type="predicted"/>
<dbReference type="RefSeq" id="WP_176758641.1">
    <property type="nucleotide sequence ID" value="NZ_FNCE01000008.1"/>
</dbReference>
<dbReference type="PANTHER" id="PTHR34720">
    <property type="entry name" value="MICROCYSTIN DEPENDENT PROTEIN"/>
    <property type="match status" value="1"/>
</dbReference>
<feature type="compositionally biased region" description="Acidic residues" evidence="2">
    <location>
        <begin position="675"/>
        <end position="688"/>
    </location>
</feature>
<keyword evidence="5" id="KW-1185">Reference proteome</keyword>
<feature type="region of interest" description="Disordered" evidence="2">
    <location>
        <begin position="661"/>
        <end position="748"/>
    </location>
</feature>
<evidence type="ECO:0000256" key="1">
    <source>
        <dbReference type="ARBA" id="ARBA00022729"/>
    </source>
</evidence>
<feature type="compositionally biased region" description="Polar residues" evidence="2">
    <location>
        <begin position="718"/>
        <end position="729"/>
    </location>
</feature>
<evidence type="ECO:0000256" key="2">
    <source>
        <dbReference type="SAM" id="MobiDB-lite"/>
    </source>
</evidence>
<dbReference type="PANTHER" id="PTHR34720:SF9">
    <property type="entry name" value="BLR4714 PROTEIN"/>
    <property type="match status" value="1"/>
</dbReference>
<dbReference type="Proteomes" id="UP000199415">
    <property type="component" value="Unassembled WGS sequence"/>
</dbReference>
<dbReference type="STRING" id="1082479.SAMN05216241_10846"/>
<sequence>MATPDITFADLDWTEGDGATRIDPNASVSDPDGSGDVADGSVTVQVTGNAQDNDELAIDTDGDFSINSGDLVFNSTTIGTVTETSGTDGDGTVTGGDALTVDLNGKASEDNVGALAQAVTFRNTTDQPGSDERTVELSVTDGSGDTGSATSAVAVTPVNDAPTVDAATVGLDTVEQNASDPDGMAVSDVLGKSGVNLSDPDTDTAQVGTAVTGVQADNGTFEFSTDSGETWQDFADLSAVSQESAVLLAPEDKLRFLPDEEDTGDPLGGNTLTLRAWDGTVGTTGTTSADTRNNGSSQTFSSNEVTAEVSVTDTTPPTLADSDPGDDTIAHPPGDSLVLTFDEPIDFGDSGSIDLIAPDAPSQSESFDVENDTGGGDGTVSIDGDKLTIDPSSDLIAGTRFAVQIDAGAITDEDTATGTPNDFAGIDDNDTLDFRTVGQAPQFTGDADDDGTLDEPLTVTEGDTDIDIAPLLAVGDADTGQTLSFTVTDAPTNGSLSAIADAPTGSIERQPGNAAFTPDTEFDGSDSFTVRVDDGTGTTDTVTVPVEVEGVEDDPVSENVTREIDEDQTLVFEADDFPFDDPDSGDGLAAVDIEAMPGDGEGTLFRDANGNGQPDDGEAVKAGDSIAAGTIASDGLIYQPPADANGAGFAAIDFQVVDQTDRTSDTKTLTIDVEPQPDDPVATDDEATVELNGEAQVDVLGGDEPLASDPDDGDELSVSLQSSPDNGTAQADGGTITYTPSENFSGTDSLTYIVRDGTGRQDTATLTFDVAPGNSAPVAKDDTFGVSPDETTTLAVLENDSDPDGDDLDVSLKTTPANATATPQGDGTIAFTPDDGFVGETSFTYVASDPGGETATATVTVSVNPPPEVTDDAFTVVQGREDVTLEILANDGAADDGGLTIELAEPPANGTATLTDDNTVSYTPAAGFNGTDTFTYAVTNEAGVTATAQATVEVTESASDLVAADDVLSVKEGTKTDLDLLANDQIPVGVDPSVTLQSTPDNATVSVNDDATVTFAPDAGFVGTATFGYTVRNGSGASSSATATVEVTDVNDPPVAKDDSFRITNAEPAPLDVLANDSDPDDDDLSAAITSSPANGSVRVNEAGEIVYTADAGFTGTDSFQYSVNDGRGGSATATAEVTVGPARDLVVLGGGEQTLTLPFPAEVNGTADAEGVRLEPGAIAALRPGAGDVVQLPGALTDYDVSAGGNTLVFDGADGTRAEVSLNAEVPLIFDGGSATAAVQPGPDGISLTLGGVTVGDGFDPAQVDLNPDGAGLPQGDGSGNRVILDGQSDTQAVPFAARVVGTAASETIQVPASGDVSFTGGDGDRVELARAIDAYAVEAAGNTLTISRADGATVELGLNGQVEVAFADGSAEAAIGVEDGRVRIELGGEAVGDGFDPGAVNLDPGDASALEPENAQALTAGPLDDGLMLG</sequence>
<feature type="region of interest" description="Disordered" evidence="2">
    <location>
        <begin position="519"/>
        <end position="541"/>
    </location>
</feature>
<feature type="region of interest" description="Disordered" evidence="2">
    <location>
        <begin position="278"/>
        <end position="336"/>
    </location>
</feature>
<accession>A0A1G7T1Q1</accession>
<reference evidence="4 5" key="1">
    <citation type="submission" date="2016-10" db="EMBL/GenBank/DDBJ databases">
        <authorList>
            <person name="de Groot N.N."/>
        </authorList>
    </citation>
    <scope>NUCLEOTIDE SEQUENCE [LARGE SCALE GENOMIC DNA]</scope>
    <source>
        <strain evidence="4 5">DSM 25584</strain>
    </source>
</reference>
<dbReference type="Pfam" id="PF17963">
    <property type="entry name" value="Big_9"/>
    <property type="match status" value="6"/>
</dbReference>
<feature type="compositionally biased region" description="Polar residues" evidence="2">
    <location>
        <begin position="736"/>
        <end position="748"/>
    </location>
</feature>
<feature type="domain" description="SbsA Ig-like" evidence="3">
    <location>
        <begin position="313"/>
        <end position="415"/>
    </location>
</feature>
<gene>
    <name evidence="4" type="ORF">SAMN05216241_10846</name>
</gene>
<protein>
    <submittedName>
        <fullName evidence="4">Ig-like domain-containing protein</fullName>
    </submittedName>
</protein>
<organism evidence="4 5">
    <name type="scientific">Limimonas halophila</name>
    <dbReference type="NCBI Taxonomy" id="1082479"/>
    <lineage>
        <taxon>Bacteria</taxon>
        <taxon>Pseudomonadati</taxon>
        <taxon>Pseudomonadota</taxon>
        <taxon>Alphaproteobacteria</taxon>
        <taxon>Rhodospirillales</taxon>
        <taxon>Rhodovibrionaceae</taxon>
        <taxon>Limimonas</taxon>
    </lineage>
</organism>
<evidence type="ECO:0000313" key="4">
    <source>
        <dbReference type="EMBL" id="SDG29181.1"/>
    </source>
</evidence>
<name>A0A1G7T1Q1_9PROT</name>
<dbReference type="Pfam" id="PF13205">
    <property type="entry name" value="Big_5"/>
    <property type="match status" value="1"/>
</dbReference>
<feature type="region of interest" description="Disordered" evidence="2">
    <location>
        <begin position="349"/>
        <end position="384"/>
    </location>
</feature>
<evidence type="ECO:0000259" key="3">
    <source>
        <dbReference type="Pfam" id="PF13205"/>
    </source>
</evidence>
<keyword evidence="1" id="KW-0732">Signal</keyword>
<feature type="compositionally biased region" description="Polar residues" evidence="2">
    <location>
        <begin position="288"/>
        <end position="317"/>
    </location>
</feature>